<dbReference type="SUPFAM" id="SSF55811">
    <property type="entry name" value="Nudix"/>
    <property type="match status" value="1"/>
</dbReference>
<dbReference type="GO" id="GO:0016787">
    <property type="term" value="F:hydrolase activity"/>
    <property type="evidence" value="ECO:0007669"/>
    <property type="project" value="UniProtKB-KW"/>
</dbReference>
<organism evidence="1">
    <name type="scientific">Marseillevirus LCMAC202</name>
    <dbReference type="NCBI Taxonomy" id="2506606"/>
    <lineage>
        <taxon>Viruses</taxon>
        <taxon>Varidnaviria</taxon>
        <taxon>Bamfordvirae</taxon>
        <taxon>Nucleocytoviricota</taxon>
        <taxon>Megaviricetes</taxon>
        <taxon>Pimascovirales</taxon>
        <taxon>Pimascovirales incertae sedis</taxon>
        <taxon>Marseilleviridae</taxon>
    </lineage>
</organism>
<evidence type="ECO:0000313" key="1">
    <source>
        <dbReference type="EMBL" id="QBK88148.1"/>
    </source>
</evidence>
<keyword evidence="1" id="KW-0378">Hydrolase</keyword>
<protein>
    <submittedName>
        <fullName evidence="1">NUDIX hydrolase</fullName>
    </submittedName>
</protein>
<name>A0A481YY75_9VIRU</name>
<proteinExistence type="predicted"/>
<reference evidence="1" key="1">
    <citation type="journal article" date="2019" name="MBio">
        <title>Virus Genomes from Deep Sea Sediments Expand the Ocean Megavirome and Support Independent Origins of Viral Gigantism.</title>
        <authorList>
            <person name="Backstrom D."/>
            <person name="Yutin N."/>
            <person name="Jorgensen S.L."/>
            <person name="Dharamshi J."/>
            <person name="Homa F."/>
            <person name="Zaremba-Niedwiedzka K."/>
            <person name="Spang A."/>
            <person name="Wolf Y.I."/>
            <person name="Koonin E.V."/>
            <person name="Ettema T.J."/>
        </authorList>
    </citation>
    <scope>NUCLEOTIDE SEQUENCE</scope>
</reference>
<sequence>MQAMFVYGQELDTRTDIIRAGVIPFTVQDRKLYFLLGIDRRTRELTDFGGGVKVTDKGPIGGAYRELYEETCKIFGSTVTKEQLKHSLALTNQNTAIFFLRIESAWLDSAEEVFRACQEELREIKKYNELIGVKWVVDRDFELVAFNRRSQCMWKRIQNMLCMNTTWNELRLRLILGPELTNAVKNSWYCLSQSLNDAQKIVSQSCP</sequence>
<dbReference type="InterPro" id="IPR015797">
    <property type="entry name" value="NUDIX_hydrolase-like_dom_sf"/>
</dbReference>
<accession>A0A481YY75</accession>
<gene>
    <name evidence="1" type="ORF">LCMAC202_05100</name>
</gene>
<dbReference type="EMBL" id="MK500376">
    <property type="protein sequence ID" value="QBK88148.1"/>
    <property type="molecule type" value="Genomic_DNA"/>
</dbReference>